<dbReference type="Pfam" id="PF18271">
    <property type="entry name" value="GH131_N"/>
    <property type="match status" value="1"/>
</dbReference>
<dbReference type="InterPro" id="IPR041524">
    <property type="entry name" value="GH131_N"/>
</dbReference>
<gene>
    <name evidence="3" type="ORF">RSOL_047520</name>
</gene>
<dbReference type="AlphaFoldDB" id="X8IZH0"/>
<evidence type="ECO:0000256" key="1">
    <source>
        <dbReference type="SAM" id="SignalP"/>
    </source>
</evidence>
<evidence type="ECO:0000313" key="4">
    <source>
        <dbReference type="Proteomes" id="UP000030108"/>
    </source>
</evidence>
<protein>
    <recommendedName>
        <fullName evidence="2">Glycoside hydrolase 131 catalytic N-terminal domain-containing protein</fullName>
    </recommendedName>
</protein>
<dbReference type="Proteomes" id="UP000030108">
    <property type="component" value="Unassembled WGS sequence"/>
</dbReference>
<dbReference type="PANTHER" id="PTHR34612:SF2">
    <property type="entry name" value="GLYCOSIDE HYDROLASE 131 CATALYTIC N-TERMINAL DOMAIN-CONTAINING PROTEIN"/>
    <property type="match status" value="1"/>
</dbReference>
<dbReference type="PANTHER" id="PTHR34612">
    <property type="entry name" value="GH131_N DOMAIN-CONTAINING PROTEIN"/>
    <property type="match status" value="1"/>
</dbReference>
<dbReference type="EMBL" id="JATN01000322">
    <property type="protein sequence ID" value="EUC54421.1"/>
    <property type="molecule type" value="Genomic_DNA"/>
</dbReference>
<accession>X8IZH0</accession>
<organism evidence="3 4">
    <name type="scientific">Rhizoctonia solani AG-3 Rhs1AP</name>
    <dbReference type="NCBI Taxonomy" id="1086054"/>
    <lineage>
        <taxon>Eukaryota</taxon>
        <taxon>Fungi</taxon>
        <taxon>Dikarya</taxon>
        <taxon>Basidiomycota</taxon>
        <taxon>Agaricomycotina</taxon>
        <taxon>Agaricomycetes</taxon>
        <taxon>Cantharellales</taxon>
        <taxon>Ceratobasidiaceae</taxon>
        <taxon>Rhizoctonia</taxon>
    </lineage>
</organism>
<evidence type="ECO:0000313" key="3">
    <source>
        <dbReference type="EMBL" id="EUC54421.1"/>
    </source>
</evidence>
<dbReference type="Gene3D" id="2.60.120.1160">
    <property type="match status" value="1"/>
</dbReference>
<feature type="domain" description="Glycoside hydrolase 131 catalytic N-terminal" evidence="2">
    <location>
        <begin position="21"/>
        <end position="296"/>
    </location>
</feature>
<sequence length="308" mass="33835">MVSHRFGLIFAWAVGALATPVLYDARAPLNYTTAGIDGPKPPYVYVIRGNEAASKYVSFSSTPPPTPLWFKKSNSSIEQTVSIKIDNSSVFVPGNNPANSQWGFRRTEILAENNRTILQSGKTVFHFSIMPNEDCPLDYKHEHQLVFVEPSDGTHVFSVRIGSPFTVPTAPNLPTETARNLRVMNHALDVLYNTPFDSQTWHNFAIQVDWDARTLGVFASKGGEELKQVSDMVSNNSTKPVPDGRGEFHFGIIKLPLANPSDTPEQQGDVVRRGIQEGNTECLYYSGVFVESATGGISTKSCTVIPAL</sequence>
<evidence type="ECO:0000259" key="2">
    <source>
        <dbReference type="Pfam" id="PF18271"/>
    </source>
</evidence>
<feature type="chain" id="PRO_5004986969" description="Glycoside hydrolase 131 catalytic N-terminal domain-containing protein" evidence="1">
    <location>
        <begin position="19"/>
        <end position="308"/>
    </location>
</feature>
<feature type="signal peptide" evidence="1">
    <location>
        <begin position="1"/>
        <end position="18"/>
    </location>
</feature>
<reference evidence="4" key="1">
    <citation type="journal article" date="2014" name="Genome Announc.">
        <title>Draft genome sequence of the plant-pathogenic soil fungus Rhizoctonia solani anastomosis group 3 strain Rhs1AP.</title>
        <authorList>
            <person name="Cubeta M.A."/>
            <person name="Thomas E."/>
            <person name="Dean R.A."/>
            <person name="Jabaji S."/>
            <person name="Neate S.M."/>
            <person name="Tavantzis S."/>
            <person name="Toda T."/>
            <person name="Vilgalys R."/>
            <person name="Bharathan N."/>
            <person name="Fedorova-Abrams N."/>
            <person name="Pakala S.B."/>
            <person name="Pakala S.M."/>
            <person name="Zafar N."/>
            <person name="Joardar V."/>
            <person name="Losada L."/>
            <person name="Nierman W.C."/>
        </authorList>
    </citation>
    <scope>NUCLEOTIDE SEQUENCE [LARGE SCALE GENOMIC DNA]</scope>
    <source>
        <strain evidence="4">AG-3</strain>
    </source>
</reference>
<name>X8IZH0_9AGAM</name>
<comment type="caution">
    <text evidence="3">The sequence shown here is derived from an EMBL/GenBank/DDBJ whole genome shotgun (WGS) entry which is preliminary data.</text>
</comment>
<keyword evidence="1" id="KW-0732">Signal</keyword>
<dbReference type="OrthoDB" id="5283326at2759"/>
<proteinExistence type="predicted"/>